<reference evidence="1 2" key="1">
    <citation type="submission" date="2016-07" db="EMBL/GenBank/DDBJ databases">
        <title>Draft genome of Streptomyces diastatochromogenes.</title>
        <authorList>
            <person name="Podduturi R."/>
            <person name="Lukassen M.B."/>
            <person name="Clausen N."/>
            <person name="Nielsen J.L."/>
            <person name="Jorgensen N.O."/>
        </authorList>
    </citation>
    <scope>NUCLEOTIDE SEQUENCE [LARGE SCALE GENOMIC DNA]</scope>
    <source>
        <strain evidence="1 2">DSM 40608</strain>
    </source>
</reference>
<organism evidence="1 2">
    <name type="scientific">Streptomyces diastatochromogenes</name>
    <dbReference type="NCBI Taxonomy" id="42236"/>
    <lineage>
        <taxon>Bacteria</taxon>
        <taxon>Bacillati</taxon>
        <taxon>Actinomycetota</taxon>
        <taxon>Actinomycetes</taxon>
        <taxon>Kitasatosporales</taxon>
        <taxon>Streptomycetaceae</taxon>
        <taxon>Streptomyces</taxon>
    </lineage>
</organism>
<comment type="caution">
    <text evidence="1">The sequence shown here is derived from an EMBL/GenBank/DDBJ whole genome shotgun (WGS) entry which is preliminary data.</text>
</comment>
<dbReference type="AlphaFoldDB" id="A0A233RLW2"/>
<proteinExistence type="predicted"/>
<protein>
    <submittedName>
        <fullName evidence="1">Uncharacterized protein</fullName>
    </submittedName>
</protein>
<accession>A0A233RLW2</accession>
<name>A0A233RLW2_STRDA</name>
<evidence type="ECO:0000313" key="2">
    <source>
        <dbReference type="Proteomes" id="UP000215483"/>
    </source>
</evidence>
<dbReference type="Proteomes" id="UP000215483">
    <property type="component" value="Unassembled WGS sequence"/>
</dbReference>
<keyword evidence="2" id="KW-1185">Reference proteome</keyword>
<gene>
    <name evidence="1" type="ORF">BEK98_46440</name>
</gene>
<sequence>MGMPWAVRRLKLRPPYVHVAETVTVLHAHPDLRPTDQCSPREHGLPLGPVLLLTVTTVVAASVIE</sequence>
<dbReference type="EMBL" id="MCGQ01000193">
    <property type="protein sequence ID" value="OXY84393.1"/>
    <property type="molecule type" value="Genomic_DNA"/>
</dbReference>
<evidence type="ECO:0000313" key="1">
    <source>
        <dbReference type="EMBL" id="OXY84393.1"/>
    </source>
</evidence>